<dbReference type="eggNOG" id="COG0521">
    <property type="taxonomic scope" value="Bacteria"/>
</dbReference>
<reference evidence="1 2" key="1">
    <citation type="submission" date="2016-11" db="EMBL/GenBank/DDBJ databases">
        <title>Genome sequence and comparative genomic analysis of clinical strain Elizabethkingia meningoseptica 61421 PRCM.</title>
        <authorList>
            <person name="Wang M."/>
            <person name="Hu S."/>
            <person name="Cao L."/>
            <person name="Jiang T."/>
            <person name="Zhou Y."/>
            <person name="Ming D."/>
        </authorList>
    </citation>
    <scope>NUCLEOTIDE SEQUENCE [LARGE SCALE GENOMIC DNA]</scope>
    <source>
        <strain evidence="1 2">61421 PRCM</strain>
    </source>
</reference>
<comment type="caution">
    <text evidence="1">The sequence shown here is derived from an EMBL/GenBank/DDBJ whole genome shotgun (WGS) entry which is preliminary data.</text>
</comment>
<evidence type="ECO:0000313" key="2">
    <source>
        <dbReference type="Proteomes" id="UP000188947"/>
    </source>
</evidence>
<dbReference type="InterPro" id="IPR011990">
    <property type="entry name" value="TPR-like_helical_dom_sf"/>
</dbReference>
<evidence type="ECO:0000313" key="1">
    <source>
        <dbReference type="EMBL" id="OOH97987.1"/>
    </source>
</evidence>
<dbReference type="InterPro" id="IPR041662">
    <property type="entry name" value="SusD-like_2"/>
</dbReference>
<dbReference type="EMBL" id="MPOG01000001">
    <property type="protein sequence ID" value="OOH97987.1"/>
    <property type="molecule type" value="Genomic_DNA"/>
</dbReference>
<accession>A0A1V3U4Z3</accession>
<proteinExistence type="predicted"/>
<sequence>MDINSNPNNASESGVGAPSIFPGAVSNTFRVHARDLVNLGSLYTNFLGTNSALYGNGNDIEFTMNLNNTYYAQLWDNTYRGVNNLQQVINKANENPDFIYYGAMAKVMKVFYMQPIVDLYGNSPYSDAFKQQQNTTPKYDKDSDIYKTMFAELDQAITALNTPAGGTTSLPTNQDIVFKGDLKKWVGFANAVKLRMIIRMSNVTGEMATVRDQQIASLVGKEIIGQDVLVNPGYSAGNDDSQNPFASFFFSTSAGSQAQAIRMDTASGHLATCLNGNDKNDTNAFYQKFNGVVDGRKSRMFTVSAGRVIGVKQGARPGEPDMTTERPISQFGAGWFTTQPEVDAANASSRAGALMTATEINLLKAEASLRYPSLGYDGKSAFENAITSSFAYLGATGASDYIAKVNTVNKLGWTGSNTDKTEAIMTQKWLALGMITPIQVFFDYNRTGYPYTPLATTAVYDKKPYRLMYPTSEIAANSQNVPALTAAQCFAKNELTPFWLK</sequence>
<dbReference type="Proteomes" id="UP000188947">
    <property type="component" value="Unassembled WGS sequence"/>
</dbReference>
<keyword evidence="2" id="KW-1185">Reference proteome</keyword>
<dbReference type="AlphaFoldDB" id="A0A1V3U4Z3"/>
<evidence type="ECO:0008006" key="3">
    <source>
        <dbReference type="Google" id="ProtNLM"/>
    </source>
</evidence>
<protein>
    <recommendedName>
        <fullName evidence="3">SusD/RagB family nutrient-binding outer membrane lipoprotein</fullName>
    </recommendedName>
</protein>
<name>A0A1V3U4Z3_ELIME</name>
<dbReference type="SUPFAM" id="SSF48452">
    <property type="entry name" value="TPR-like"/>
    <property type="match status" value="1"/>
</dbReference>
<organism evidence="1 2">
    <name type="scientific">Elizabethkingia meningoseptica</name>
    <name type="common">Chryseobacterium meningosepticum</name>
    <dbReference type="NCBI Taxonomy" id="238"/>
    <lineage>
        <taxon>Bacteria</taxon>
        <taxon>Pseudomonadati</taxon>
        <taxon>Bacteroidota</taxon>
        <taxon>Flavobacteriia</taxon>
        <taxon>Flavobacteriales</taxon>
        <taxon>Weeksellaceae</taxon>
        <taxon>Elizabethkingia</taxon>
    </lineage>
</organism>
<dbReference type="KEGG" id="emg:BBD33_00745"/>
<gene>
    <name evidence="1" type="ORF">BMF97_01580</name>
</gene>
<dbReference type="Pfam" id="PF12771">
    <property type="entry name" value="SusD-like_2"/>
    <property type="match status" value="1"/>
</dbReference>
<dbReference type="Gene3D" id="1.25.40.390">
    <property type="match status" value="1"/>
</dbReference>
<dbReference type="STRING" id="238.BBD35_02530"/>